<evidence type="ECO:0000313" key="1">
    <source>
        <dbReference type="EMBL" id="MBL0385864.1"/>
    </source>
</evidence>
<evidence type="ECO:0000313" key="2">
    <source>
        <dbReference type="Proteomes" id="UP000602284"/>
    </source>
</evidence>
<sequence>MSRAEYREQVLTFARQAKEFYFTAIKTETDEYVEEFWKEYDDLLNTV</sequence>
<keyword evidence="2" id="KW-1185">Reference proteome</keyword>
<protein>
    <submittedName>
        <fullName evidence="1">DNA polymerase IV</fullName>
    </submittedName>
</protein>
<name>A0ABS1J735_9BACL</name>
<comment type="caution">
    <text evidence="1">The sequence shown here is derived from an EMBL/GenBank/DDBJ whole genome shotgun (WGS) entry which is preliminary data.</text>
</comment>
<organism evidence="1 2">
    <name type="scientific">Tumebacillus amylolyticus</name>
    <dbReference type="NCBI Taxonomy" id="2801339"/>
    <lineage>
        <taxon>Bacteria</taxon>
        <taxon>Bacillati</taxon>
        <taxon>Bacillota</taxon>
        <taxon>Bacilli</taxon>
        <taxon>Bacillales</taxon>
        <taxon>Alicyclobacillaceae</taxon>
        <taxon>Tumebacillus</taxon>
    </lineage>
</organism>
<accession>A0ABS1J735</accession>
<proteinExistence type="predicted"/>
<dbReference type="Proteomes" id="UP000602284">
    <property type="component" value="Unassembled WGS sequence"/>
</dbReference>
<reference evidence="1 2" key="1">
    <citation type="submission" date="2021-01" db="EMBL/GenBank/DDBJ databases">
        <title>Tumebacillus sp. strain ITR2 16S ribosomal RNA gene Genome sequencing and assembly.</title>
        <authorList>
            <person name="Kang M."/>
        </authorList>
    </citation>
    <scope>NUCLEOTIDE SEQUENCE [LARGE SCALE GENOMIC DNA]</scope>
    <source>
        <strain evidence="1 2">ITR2</strain>
    </source>
</reference>
<gene>
    <name evidence="1" type="ORF">JJB07_04300</name>
</gene>
<dbReference type="EMBL" id="JAEQNB010000001">
    <property type="protein sequence ID" value="MBL0385864.1"/>
    <property type="molecule type" value="Genomic_DNA"/>
</dbReference>